<comment type="caution">
    <text evidence="9">The sequence shown here is derived from an EMBL/GenBank/DDBJ whole genome shotgun (WGS) entry which is preliminary data.</text>
</comment>
<dbReference type="InterPro" id="IPR000868">
    <property type="entry name" value="Isochorismatase-like_dom"/>
</dbReference>
<feature type="domain" description="Isochorismatase-like" evidence="8">
    <location>
        <begin position="9"/>
        <end position="193"/>
    </location>
</feature>
<dbReference type="GO" id="GO:0008936">
    <property type="term" value="F:nicotinamidase activity"/>
    <property type="evidence" value="ECO:0007669"/>
    <property type="project" value="UniProtKB-EC"/>
</dbReference>
<name>A0A644VDI5_9ZZZZ</name>
<keyword evidence="4 9" id="KW-0378">Hydrolase</keyword>
<evidence type="ECO:0000313" key="9">
    <source>
        <dbReference type="EMBL" id="MPL89406.1"/>
    </source>
</evidence>
<dbReference type="EC" id="3.5.1.19" evidence="6"/>
<comment type="pathway">
    <text evidence="5">Cofactor biosynthesis; nicotinate biosynthesis; nicotinate from nicotinamide: step 1/1.</text>
</comment>
<organism evidence="9">
    <name type="scientific">bioreactor metagenome</name>
    <dbReference type="NCBI Taxonomy" id="1076179"/>
    <lineage>
        <taxon>unclassified sequences</taxon>
        <taxon>metagenomes</taxon>
        <taxon>ecological metagenomes</taxon>
    </lineage>
</organism>
<dbReference type="InterPro" id="IPR052347">
    <property type="entry name" value="Isochorismatase_Nicotinamidase"/>
</dbReference>
<sequence length="199" mass="22119">MKSEKAVPVVVVVDMLYDFIDGTLACLNSESAVKEAVKFINKHDDMVVAYICDHHPSNHSSFTEFGGVWPPHCVQGTRGGSVHDSFYSEILNKNSRPQRGNLFLKGEDPLKEQYSGYEAVNSVNGTLDNYIKMHAADQGDGDVYVCGIATEFCINATVRDLADSGRRVYLISDALAYVEREGHEKILKELSHYKNVTII</sequence>
<evidence type="ECO:0000256" key="6">
    <source>
        <dbReference type="ARBA" id="ARBA00039017"/>
    </source>
</evidence>
<dbReference type="PANTHER" id="PTHR11080:SF2">
    <property type="entry name" value="LD05707P"/>
    <property type="match status" value="1"/>
</dbReference>
<dbReference type="GO" id="GO:0046872">
    <property type="term" value="F:metal ion binding"/>
    <property type="evidence" value="ECO:0007669"/>
    <property type="project" value="UniProtKB-KW"/>
</dbReference>
<dbReference type="SUPFAM" id="SSF52499">
    <property type="entry name" value="Isochorismatase-like hydrolases"/>
    <property type="match status" value="1"/>
</dbReference>
<protein>
    <recommendedName>
        <fullName evidence="6">nicotinamidase</fullName>
        <ecNumber evidence="6">3.5.1.19</ecNumber>
    </recommendedName>
    <alternativeName>
        <fullName evidence="7">Nicotinamide deamidase</fullName>
    </alternativeName>
</protein>
<evidence type="ECO:0000256" key="7">
    <source>
        <dbReference type="ARBA" id="ARBA00043224"/>
    </source>
</evidence>
<accession>A0A644VDI5</accession>
<evidence type="ECO:0000256" key="1">
    <source>
        <dbReference type="ARBA" id="ARBA00006336"/>
    </source>
</evidence>
<reference evidence="9" key="1">
    <citation type="submission" date="2019-08" db="EMBL/GenBank/DDBJ databases">
        <authorList>
            <person name="Kucharzyk K."/>
            <person name="Murdoch R.W."/>
            <person name="Higgins S."/>
            <person name="Loffler F."/>
        </authorList>
    </citation>
    <scope>NUCLEOTIDE SEQUENCE</scope>
</reference>
<dbReference type="PANTHER" id="PTHR11080">
    <property type="entry name" value="PYRAZINAMIDASE/NICOTINAMIDASE"/>
    <property type="match status" value="1"/>
</dbReference>
<dbReference type="EMBL" id="VSSQ01000279">
    <property type="protein sequence ID" value="MPL89406.1"/>
    <property type="molecule type" value="Genomic_DNA"/>
</dbReference>
<gene>
    <name evidence="9" type="primary">pncA_3</name>
    <name evidence="9" type="ORF">SDC9_35440</name>
</gene>
<dbReference type="GO" id="GO:0019363">
    <property type="term" value="P:pyridine nucleotide biosynthetic process"/>
    <property type="evidence" value="ECO:0007669"/>
    <property type="project" value="UniProtKB-KW"/>
</dbReference>
<evidence type="ECO:0000256" key="2">
    <source>
        <dbReference type="ARBA" id="ARBA00022642"/>
    </source>
</evidence>
<dbReference type="Pfam" id="PF00857">
    <property type="entry name" value="Isochorismatase"/>
    <property type="match status" value="1"/>
</dbReference>
<dbReference type="InterPro" id="IPR036380">
    <property type="entry name" value="Isochorismatase-like_sf"/>
</dbReference>
<dbReference type="Gene3D" id="3.40.50.850">
    <property type="entry name" value="Isochorismatase-like"/>
    <property type="match status" value="1"/>
</dbReference>
<evidence type="ECO:0000256" key="3">
    <source>
        <dbReference type="ARBA" id="ARBA00022723"/>
    </source>
</evidence>
<comment type="similarity">
    <text evidence="1">Belongs to the isochorismatase family.</text>
</comment>
<evidence type="ECO:0000256" key="4">
    <source>
        <dbReference type="ARBA" id="ARBA00022801"/>
    </source>
</evidence>
<keyword evidence="2" id="KW-0662">Pyridine nucleotide biosynthesis</keyword>
<keyword evidence="3" id="KW-0479">Metal-binding</keyword>
<proteinExistence type="inferred from homology"/>
<evidence type="ECO:0000256" key="5">
    <source>
        <dbReference type="ARBA" id="ARBA00037900"/>
    </source>
</evidence>
<dbReference type="AlphaFoldDB" id="A0A644VDI5"/>
<evidence type="ECO:0000259" key="8">
    <source>
        <dbReference type="Pfam" id="PF00857"/>
    </source>
</evidence>